<evidence type="ECO:0000256" key="7">
    <source>
        <dbReference type="SAM" id="Phobius"/>
    </source>
</evidence>
<dbReference type="Proteomes" id="UP000177418">
    <property type="component" value="Unassembled WGS sequence"/>
</dbReference>
<comment type="caution">
    <text evidence="8">The sequence shown here is derived from an EMBL/GenBank/DDBJ whole genome shotgun (WGS) entry which is preliminary data.</text>
</comment>
<keyword evidence="5 7" id="KW-1133">Transmembrane helix</keyword>
<evidence type="ECO:0000256" key="3">
    <source>
        <dbReference type="ARBA" id="ARBA00022475"/>
    </source>
</evidence>
<proteinExistence type="inferred from homology"/>
<reference evidence="8 9" key="1">
    <citation type="journal article" date="2016" name="Nat. Commun.">
        <title>Thousands of microbial genomes shed light on interconnected biogeochemical processes in an aquifer system.</title>
        <authorList>
            <person name="Anantharaman K."/>
            <person name="Brown C.T."/>
            <person name="Hug L.A."/>
            <person name="Sharon I."/>
            <person name="Castelle C.J."/>
            <person name="Probst A.J."/>
            <person name="Thomas B.C."/>
            <person name="Singh A."/>
            <person name="Wilkins M.J."/>
            <person name="Karaoz U."/>
            <person name="Brodie E.L."/>
            <person name="Williams K.H."/>
            <person name="Hubbard S.S."/>
            <person name="Banfield J.F."/>
        </authorList>
    </citation>
    <scope>NUCLEOTIDE SEQUENCE [LARGE SCALE GENOMIC DNA]</scope>
</reference>
<dbReference type="PANTHER" id="PTHR30250">
    <property type="entry name" value="PST FAMILY PREDICTED COLANIC ACID TRANSPORTER"/>
    <property type="match status" value="1"/>
</dbReference>
<evidence type="ECO:0000256" key="6">
    <source>
        <dbReference type="ARBA" id="ARBA00023136"/>
    </source>
</evidence>
<feature type="transmembrane region" description="Helical" evidence="7">
    <location>
        <begin position="90"/>
        <end position="112"/>
    </location>
</feature>
<feature type="transmembrane region" description="Helical" evidence="7">
    <location>
        <begin position="415"/>
        <end position="439"/>
    </location>
</feature>
<dbReference type="AlphaFoldDB" id="A0A1F7JFB1"/>
<feature type="transmembrane region" description="Helical" evidence="7">
    <location>
        <begin position="175"/>
        <end position="199"/>
    </location>
</feature>
<comment type="subcellular location">
    <subcellularLocation>
        <location evidence="1">Cell membrane</location>
        <topology evidence="1">Multi-pass membrane protein</topology>
    </subcellularLocation>
</comment>
<keyword evidence="4 7" id="KW-0812">Transmembrane</keyword>
<evidence type="ECO:0000256" key="2">
    <source>
        <dbReference type="ARBA" id="ARBA00007430"/>
    </source>
</evidence>
<accession>A0A1F7JFB1</accession>
<dbReference type="GO" id="GO:0005886">
    <property type="term" value="C:plasma membrane"/>
    <property type="evidence" value="ECO:0007669"/>
    <property type="project" value="UniProtKB-SubCell"/>
</dbReference>
<feature type="transmembrane region" description="Helical" evidence="7">
    <location>
        <begin position="12"/>
        <end position="39"/>
    </location>
</feature>
<name>A0A1F7JFB1_9BACT</name>
<feature type="transmembrane region" description="Helical" evidence="7">
    <location>
        <begin position="149"/>
        <end position="169"/>
    </location>
</feature>
<evidence type="ECO:0000256" key="4">
    <source>
        <dbReference type="ARBA" id="ARBA00022692"/>
    </source>
</evidence>
<comment type="similarity">
    <text evidence="2">Belongs to the polysaccharide synthase family.</text>
</comment>
<sequence length="478" mass="54778">MEEIVVLKAKSITSVLSLFFQTGYSAFLGLLANLFLTILLSPKVFGIYITVLSIISLLNYFSDVGLAASLIQRKDIDNDDVKTAFTIQQVLVISLVLLGFFLTNIVVQFYGLPHEGQMLYWVLLFGFLLSSLKTIPSVFLERKIQYQKIVFVQIIENTVFYLTVIIFAFKGFGLISFAYGVLFRSIIGVIIIYSISFWMPKIGISKKSIKHLLSFGLPFQSISLMALVKDDLVNLFLGKIIGFEGLGYIGWAKKWGEAPLRIIMDSISRVMFPLFSRLQSDKLRISKLIEKIIYYQTLILVPTSILIFYAMPLMIKIIPRYHKWEMAVPFFYLFVFASLLSSFSTPFINLFNGLGKVKLSFLFMVFWTSLTWILILPLTFFFGFYGYPLTIFFLSFSFIFVLYKATKLITFNIIAPVSQSLLSGIVMALMIFSVHSFIASNEMRFIFAIILGGSTYYFSHLLFFKKNIIKEFFLFIKT</sequence>
<protein>
    <submittedName>
        <fullName evidence="8">Uncharacterized protein</fullName>
    </submittedName>
</protein>
<feature type="transmembrane region" description="Helical" evidence="7">
    <location>
        <begin position="45"/>
        <end position="70"/>
    </location>
</feature>
<evidence type="ECO:0000313" key="9">
    <source>
        <dbReference type="Proteomes" id="UP000177418"/>
    </source>
</evidence>
<organism evidence="8 9">
    <name type="scientific">Candidatus Roizmanbacteria bacterium RIFCSPLOWO2_02_FULL_36_11</name>
    <dbReference type="NCBI Taxonomy" id="1802071"/>
    <lineage>
        <taxon>Bacteria</taxon>
        <taxon>Candidatus Roizmaniibacteriota</taxon>
    </lineage>
</organism>
<feature type="transmembrane region" description="Helical" evidence="7">
    <location>
        <begin position="331"/>
        <end position="352"/>
    </location>
</feature>
<feature type="transmembrane region" description="Helical" evidence="7">
    <location>
        <begin position="445"/>
        <end position="464"/>
    </location>
</feature>
<dbReference type="InterPro" id="IPR050833">
    <property type="entry name" value="Poly_Biosynth_Transport"/>
</dbReference>
<feature type="transmembrane region" description="Helical" evidence="7">
    <location>
        <begin position="384"/>
        <end position="403"/>
    </location>
</feature>
<dbReference type="PANTHER" id="PTHR30250:SF10">
    <property type="entry name" value="LIPOPOLYSACCHARIDE BIOSYNTHESIS PROTEIN WZXC"/>
    <property type="match status" value="1"/>
</dbReference>
<feature type="transmembrane region" description="Helical" evidence="7">
    <location>
        <begin position="292"/>
        <end position="311"/>
    </location>
</feature>
<keyword evidence="3" id="KW-1003">Cell membrane</keyword>
<keyword evidence="6 7" id="KW-0472">Membrane</keyword>
<feature type="transmembrane region" description="Helical" evidence="7">
    <location>
        <begin position="359"/>
        <end position="378"/>
    </location>
</feature>
<dbReference type="EMBL" id="MGAV01000017">
    <property type="protein sequence ID" value="OGK54295.1"/>
    <property type="molecule type" value="Genomic_DNA"/>
</dbReference>
<feature type="transmembrane region" description="Helical" evidence="7">
    <location>
        <begin position="118"/>
        <end position="140"/>
    </location>
</feature>
<dbReference type="Pfam" id="PF13440">
    <property type="entry name" value="Polysacc_synt_3"/>
    <property type="match status" value="1"/>
</dbReference>
<evidence type="ECO:0000256" key="1">
    <source>
        <dbReference type="ARBA" id="ARBA00004651"/>
    </source>
</evidence>
<evidence type="ECO:0000256" key="5">
    <source>
        <dbReference type="ARBA" id="ARBA00022989"/>
    </source>
</evidence>
<evidence type="ECO:0000313" key="8">
    <source>
        <dbReference type="EMBL" id="OGK54295.1"/>
    </source>
</evidence>
<gene>
    <name evidence="8" type="ORF">A3H78_01365</name>
</gene>